<dbReference type="GeneID" id="27315597"/>
<dbReference type="SUPFAM" id="SSF52313">
    <property type="entry name" value="Ribosomal protein S2"/>
    <property type="match status" value="1"/>
</dbReference>
<dbReference type="GO" id="GO:0006412">
    <property type="term" value="P:translation"/>
    <property type="evidence" value="ECO:0007669"/>
    <property type="project" value="InterPro"/>
</dbReference>
<evidence type="ECO:0000256" key="2">
    <source>
        <dbReference type="ARBA" id="ARBA00022980"/>
    </source>
</evidence>
<dbReference type="NCBIfam" id="TIGR01011">
    <property type="entry name" value="rpsB_bact"/>
    <property type="match status" value="1"/>
</dbReference>
<keyword evidence="6" id="KW-1185">Reference proteome</keyword>
<reference evidence="5 6" key="1">
    <citation type="submission" date="2015-01" db="EMBL/GenBank/DDBJ databases">
        <title>The Genome Sequence of Ochroconis gallopava CBS43764.</title>
        <authorList>
            <consortium name="The Broad Institute Genomics Platform"/>
            <person name="Cuomo C."/>
            <person name="de Hoog S."/>
            <person name="Gorbushina A."/>
            <person name="Stielow B."/>
            <person name="Teixiera M."/>
            <person name="Abouelleil A."/>
            <person name="Chapman S.B."/>
            <person name="Priest M."/>
            <person name="Young S.K."/>
            <person name="Wortman J."/>
            <person name="Nusbaum C."/>
            <person name="Birren B."/>
        </authorList>
    </citation>
    <scope>NUCLEOTIDE SEQUENCE [LARGE SCALE GENOMIC DNA]</scope>
    <source>
        <strain evidence="5 6">CBS 43764</strain>
    </source>
</reference>
<dbReference type="PANTHER" id="PTHR12534">
    <property type="entry name" value="30S RIBOSOMAL PROTEIN S2 PROKARYOTIC AND ORGANELLAR"/>
    <property type="match status" value="1"/>
</dbReference>
<evidence type="ECO:0000256" key="4">
    <source>
        <dbReference type="SAM" id="MobiDB-lite"/>
    </source>
</evidence>
<dbReference type="InterPro" id="IPR001865">
    <property type="entry name" value="Ribosomal_uS2"/>
</dbReference>
<name>A0A0D2A277_9PEZI</name>
<keyword evidence="2 5" id="KW-0689">Ribosomal protein</keyword>
<dbReference type="HOGENOM" id="CLU_040318_4_2_1"/>
<dbReference type="RefSeq" id="XP_016210737.1">
    <property type="nucleotide sequence ID" value="XM_016361411.1"/>
</dbReference>
<dbReference type="FunCoup" id="A0A0D2A277">
    <property type="interactions" value="694"/>
</dbReference>
<dbReference type="Pfam" id="PF00318">
    <property type="entry name" value="Ribosomal_S2"/>
    <property type="match status" value="1"/>
</dbReference>
<proteinExistence type="inferred from homology"/>
<dbReference type="GO" id="GO:0003735">
    <property type="term" value="F:structural constituent of ribosome"/>
    <property type="evidence" value="ECO:0007669"/>
    <property type="project" value="InterPro"/>
</dbReference>
<feature type="region of interest" description="Disordered" evidence="4">
    <location>
        <begin position="324"/>
        <end position="350"/>
    </location>
</feature>
<keyword evidence="3" id="KW-0687">Ribonucleoprotein</keyword>
<dbReference type="OrthoDB" id="2320368at2759"/>
<evidence type="ECO:0000256" key="3">
    <source>
        <dbReference type="ARBA" id="ARBA00023274"/>
    </source>
</evidence>
<dbReference type="CDD" id="cd01425">
    <property type="entry name" value="RPS2"/>
    <property type="match status" value="1"/>
</dbReference>
<dbReference type="HAMAP" id="MF_00291_B">
    <property type="entry name" value="Ribosomal_uS2_B"/>
    <property type="match status" value="1"/>
</dbReference>
<dbReference type="PANTHER" id="PTHR12534:SF0">
    <property type="entry name" value="SMALL RIBOSOMAL SUBUNIT PROTEIN US2M"/>
    <property type="match status" value="1"/>
</dbReference>
<sequence length="350" mass="38298">MLRPPSLLTHARVGVPRCAVQAARRWQTTEATTQATAFASRLGNSTPVEAVRGPENAAPGSEEPHQGTQAPAQRKKTDLDVAEEFLEYQRQKALFKDIGGSKTPTYAPHQLISNPPRPSDITLELLLASQSHMGHITSRWNPANAAYIFGVRDNTHIISLEVTAAHLRRAAKVVSAVSARGGLILFVGTREGQERIVVRAAELAGGYHLFDRWVPGSLTNSTQILGQCRLKVVNEFDEEVPGYESQLDGMAPLKPDLVVCLNPLENQTLLRECAHHNVPTIGIIDTDANPLLVTYPIPANDDSLRCTAVIAGVLGRAGEEGRNYRLEQAKQGRITTRSTRSLTPKRSHRR</sequence>
<evidence type="ECO:0000256" key="1">
    <source>
        <dbReference type="ARBA" id="ARBA00006242"/>
    </source>
</evidence>
<dbReference type="GO" id="GO:0005763">
    <property type="term" value="C:mitochondrial small ribosomal subunit"/>
    <property type="evidence" value="ECO:0007669"/>
    <property type="project" value="TreeGrafter"/>
</dbReference>
<dbReference type="STRING" id="253628.A0A0D2A277"/>
<evidence type="ECO:0000313" key="6">
    <source>
        <dbReference type="Proteomes" id="UP000053259"/>
    </source>
</evidence>
<feature type="compositionally biased region" description="Polar residues" evidence="4">
    <location>
        <begin position="333"/>
        <end position="342"/>
    </location>
</feature>
<dbReference type="EMBL" id="KN847559">
    <property type="protein sequence ID" value="KIW00868.1"/>
    <property type="molecule type" value="Genomic_DNA"/>
</dbReference>
<accession>A0A0D2A277</accession>
<comment type="similarity">
    <text evidence="1">Belongs to the universal ribosomal protein uS2 family.</text>
</comment>
<dbReference type="VEuPathDB" id="FungiDB:PV09_07624"/>
<dbReference type="InterPro" id="IPR023591">
    <property type="entry name" value="Ribosomal_uS2_flav_dom_sf"/>
</dbReference>
<dbReference type="Proteomes" id="UP000053259">
    <property type="component" value="Unassembled WGS sequence"/>
</dbReference>
<dbReference type="PROSITE" id="PS00962">
    <property type="entry name" value="RIBOSOMAL_S2_1"/>
    <property type="match status" value="1"/>
</dbReference>
<organism evidence="5 6">
    <name type="scientific">Verruconis gallopava</name>
    <dbReference type="NCBI Taxonomy" id="253628"/>
    <lineage>
        <taxon>Eukaryota</taxon>
        <taxon>Fungi</taxon>
        <taxon>Dikarya</taxon>
        <taxon>Ascomycota</taxon>
        <taxon>Pezizomycotina</taxon>
        <taxon>Dothideomycetes</taxon>
        <taxon>Pleosporomycetidae</taxon>
        <taxon>Venturiales</taxon>
        <taxon>Sympoventuriaceae</taxon>
        <taxon>Verruconis</taxon>
    </lineage>
</organism>
<gene>
    <name evidence="5" type="ORF">PV09_07624</name>
</gene>
<feature type="region of interest" description="Disordered" evidence="4">
    <location>
        <begin position="37"/>
        <end position="76"/>
    </location>
</feature>
<dbReference type="Gene3D" id="3.40.50.10490">
    <property type="entry name" value="Glucose-6-phosphate isomerase like protein, domain 1"/>
    <property type="match status" value="1"/>
</dbReference>
<dbReference type="AlphaFoldDB" id="A0A0D2A277"/>
<dbReference type="InterPro" id="IPR018130">
    <property type="entry name" value="Ribosomal_uS2_CS"/>
</dbReference>
<dbReference type="PRINTS" id="PR00395">
    <property type="entry name" value="RIBOSOMALS2"/>
</dbReference>
<dbReference type="InterPro" id="IPR005706">
    <property type="entry name" value="Ribosomal_uS2_bac/mit/plastid"/>
</dbReference>
<dbReference type="InParanoid" id="A0A0D2A277"/>
<protein>
    <submittedName>
        <fullName evidence="5">Ribosomal protein S2</fullName>
    </submittedName>
</protein>
<evidence type="ECO:0000313" key="5">
    <source>
        <dbReference type="EMBL" id="KIW00868.1"/>
    </source>
</evidence>